<dbReference type="OrthoDB" id="9794782at2"/>
<dbReference type="Gene3D" id="3.40.50.620">
    <property type="entry name" value="HUPs"/>
    <property type="match status" value="1"/>
</dbReference>
<gene>
    <name evidence="3" type="ORF">SAMN02745120_1225</name>
</gene>
<evidence type="ECO:0000259" key="2">
    <source>
        <dbReference type="Pfam" id="PF00582"/>
    </source>
</evidence>
<dbReference type="EMBL" id="FUYN01000002">
    <property type="protein sequence ID" value="SKB39192.1"/>
    <property type="molecule type" value="Genomic_DNA"/>
</dbReference>
<keyword evidence="4" id="KW-1185">Reference proteome</keyword>
<dbReference type="PANTHER" id="PTHR46268:SF6">
    <property type="entry name" value="UNIVERSAL STRESS PROTEIN UP12"/>
    <property type="match status" value="1"/>
</dbReference>
<protein>
    <submittedName>
        <fullName evidence="3">Nucleotide-binding universal stress protein, UspA family</fullName>
    </submittedName>
</protein>
<name>A0A1T5AW32_9FIRM</name>
<dbReference type="AlphaFoldDB" id="A0A1T5AW32"/>
<dbReference type="InterPro" id="IPR006016">
    <property type="entry name" value="UspA"/>
</dbReference>
<comment type="similarity">
    <text evidence="1">Belongs to the universal stress protein A family.</text>
</comment>
<feature type="domain" description="UspA" evidence="2">
    <location>
        <begin position="4"/>
        <end position="141"/>
    </location>
</feature>
<evidence type="ECO:0000313" key="3">
    <source>
        <dbReference type="EMBL" id="SKB39192.1"/>
    </source>
</evidence>
<dbReference type="InterPro" id="IPR014729">
    <property type="entry name" value="Rossmann-like_a/b/a_fold"/>
</dbReference>
<dbReference type="RefSeq" id="WP_159446404.1">
    <property type="nucleotide sequence ID" value="NZ_CP154629.1"/>
</dbReference>
<evidence type="ECO:0000313" key="4">
    <source>
        <dbReference type="Proteomes" id="UP000243406"/>
    </source>
</evidence>
<dbReference type="SUPFAM" id="SSF52402">
    <property type="entry name" value="Adenine nucleotide alpha hydrolases-like"/>
    <property type="match status" value="1"/>
</dbReference>
<accession>A0A1T5AW32</accession>
<organism evidence="3 4">
    <name type="scientific">Acetoanaerobium noterae</name>
    <dbReference type="NCBI Taxonomy" id="745369"/>
    <lineage>
        <taxon>Bacteria</taxon>
        <taxon>Bacillati</taxon>
        <taxon>Bacillota</taxon>
        <taxon>Clostridia</taxon>
        <taxon>Peptostreptococcales</taxon>
        <taxon>Filifactoraceae</taxon>
        <taxon>Acetoanaerobium</taxon>
    </lineage>
</organism>
<dbReference type="InterPro" id="IPR006015">
    <property type="entry name" value="Universal_stress_UspA"/>
</dbReference>
<dbReference type="PANTHER" id="PTHR46268">
    <property type="entry name" value="STRESS RESPONSE PROTEIN NHAX"/>
    <property type="match status" value="1"/>
</dbReference>
<reference evidence="4" key="1">
    <citation type="submission" date="2017-02" db="EMBL/GenBank/DDBJ databases">
        <authorList>
            <person name="Varghese N."/>
            <person name="Submissions S."/>
        </authorList>
    </citation>
    <scope>NUCLEOTIDE SEQUENCE [LARGE SCALE GENOMIC DNA]</scope>
    <source>
        <strain evidence="4">ATCC 35199</strain>
    </source>
</reference>
<proteinExistence type="inferred from homology"/>
<dbReference type="CDD" id="cd00293">
    <property type="entry name" value="USP-like"/>
    <property type="match status" value="1"/>
</dbReference>
<dbReference type="PRINTS" id="PR01438">
    <property type="entry name" value="UNVRSLSTRESS"/>
</dbReference>
<evidence type="ECO:0000256" key="1">
    <source>
        <dbReference type="ARBA" id="ARBA00008791"/>
    </source>
</evidence>
<dbReference type="Proteomes" id="UP000243406">
    <property type="component" value="Unassembled WGS sequence"/>
</dbReference>
<sequence>MKVDTILVPVDGSEGSLLAIDTAKAIAQKFDSKIVLIHVVDVGTRGTMHEFYSYDPVVEEALIKRGEKLLDKEALKFEGMKVEKISLKGQAGDGIVTYADENPVDLIVMATRGMTRVRRFFVGSVTNYVVHHSKVPVLAIPVE</sequence>
<dbReference type="Pfam" id="PF00582">
    <property type="entry name" value="Usp"/>
    <property type="match status" value="1"/>
</dbReference>